<protein>
    <submittedName>
        <fullName evidence="1">Uncharacterized protein</fullName>
    </submittedName>
</protein>
<evidence type="ECO:0000313" key="1">
    <source>
        <dbReference type="EMBL" id="QHS86805.1"/>
    </source>
</evidence>
<dbReference type="EMBL" id="MN739062">
    <property type="protein sequence ID" value="QHS86805.1"/>
    <property type="molecule type" value="Genomic_DNA"/>
</dbReference>
<reference evidence="1" key="1">
    <citation type="journal article" date="2020" name="Nature">
        <title>Giant virus diversity and host interactions through global metagenomics.</title>
        <authorList>
            <person name="Schulz F."/>
            <person name="Roux S."/>
            <person name="Paez-Espino D."/>
            <person name="Jungbluth S."/>
            <person name="Walsh D.A."/>
            <person name="Denef V.J."/>
            <person name="McMahon K.D."/>
            <person name="Konstantinidis K.T."/>
            <person name="Eloe-Fadrosh E.A."/>
            <person name="Kyrpides N.C."/>
            <person name="Woyke T."/>
        </authorList>
    </citation>
    <scope>NUCLEOTIDE SEQUENCE</scope>
    <source>
        <strain evidence="1">GVMAG-M-3300009422-16</strain>
    </source>
</reference>
<sequence length="55" mass="6034">MNLKLTIIVLLVVGIVGGIFAMVYKSTQTQNVQKKVDAVEKKTPSKEGGTESFFF</sequence>
<name>A0A6C0B3J7_9ZZZZ</name>
<accession>A0A6C0B3J7</accession>
<dbReference type="AlphaFoldDB" id="A0A6C0B3J7"/>
<proteinExistence type="predicted"/>
<organism evidence="1">
    <name type="scientific">viral metagenome</name>
    <dbReference type="NCBI Taxonomy" id="1070528"/>
    <lineage>
        <taxon>unclassified sequences</taxon>
        <taxon>metagenomes</taxon>
        <taxon>organismal metagenomes</taxon>
    </lineage>
</organism>